<name>A0A401TGW2_CHIPU</name>
<feature type="region of interest" description="Disordered" evidence="1">
    <location>
        <begin position="1"/>
        <end position="23"/>
    </location>
</feature>
<proteinExistence type="predicted"/>
<comment type="caution">
    <text evidence="2">The sequence shown here is derived from an EMBL/GenBank/DDBJ whole genome shotgun (WGS) entry which is preliminary data.</text>
</comment>
<dbReference type="OrthoDB" id="419734at2759"/>
<evidence type="ECO:0000313" key="3">
    <source>
        <dbReference type="Proteomes" id="UP000287033"/>
    </source>
</evidence>
<sequence>MPGLHESDCPPSPSGSGRDRVRVPGARLTVEPLVFLSMLALTLQAPLSTQYIFQRISSELGFSGNRSRGCNKSQGREAALEEVRLGIGDQ</sequence>
<evidence type="ECO:0000256" key="1">
    <source>
        <dbReference type="SAM" id="MobiDB-lite"/>
    </source>
</evidence>
<protein>
    <submittedName>
        <fullName evidence="2">Uncharacterized protein</fullName>
    </submittedName>
</protein>
<evidence type="ECO:0000313" key="2">
    <source>
        <dbReference type="EMBL" id="GCC41853.1"/>
    </source>
</evidence>
<gene>
    <name evidence="2" type="ORF">chiPu_0025920</name>
</gene>
<reference evidence="2 3" key="1">
    <citation type="journal article" date="2018" name="Nat. Ecol. Evol.">
        <title>Shark genomes provide insights into elasmobranch evolution and the origin of vertebrates.</title>
        <authorList>
            <person name="Hara Y"/>
            <person name="Yamaguchi K"/>
            <person name="Onimaru K"/>
            <person name="Kadota M"/>
            <person name="Koyanagi M"/>
            <person name="Keeley SD"/>
            <person name="Tatsumi K"/>
            <person name="Tanaka K"/>
            <person name="Motone F"/>
            <person name="Kageyama Y"/>
            <person name="Nozu R"/>
            <person name="Adachi N"/>
            <person name="Nishimura O"/>
            <person name="Nakagawa R"/>
            <person name="Tanegashima C"/>
            <person name="Kiyatake I"/>
            <person name="Matsumoto R"/>
            <person name="Murakumo K"/>
            <person name="Nishida K"/>
            <person name="Terakita A"/>
            <person name="Kuratani S"/>
            <person name="Sato K"/>
            <person name="Hyodo S Kuraku.S."/>
        </authorList>
    </citation>
    <scope>NUCLEOTIDE SEQUENCE [LARGE SCALE GENOMIC DNA]</scope>
</reference>
<organism evidence="2 3">
    <name type="scientific">Chiloscyllium punctatum</name>
    <name type="common">Brownbanded bambooshark</name>
    <name type="synonym">Hemiscyllium punctatum</name>
    <dbReference type="NCBI Taxonomy" id="137246"/>
    <lineage>
        <taxon>Eukaryota</taxon>
        <taxon>Metazoa</taxon>
        <taxon>Chordata</taxon>
        <taxon>Craniata</taxon>
        <taxon>Vertebrata</taxon>
        <taxon>Chondrichthyes</taxon>
        <taxon>Elasmobranchii</taxon>
        <taxon>Galeomorphii</taxon>
        <taxon>Galeoidea</taxon>
        <taxon>Orectolobiformes</taxon>
        <taxon>Hemiscylliidae</taxon>
        <taxon>Chiloscyllium</taxon>
    </lineage>
</organism>
<accession>A0A401TGW2</accession>
<dbReference type="Proteomes" id="UP000287033">
    <property type="component" value="Unassembled WGS sequence"/>
</dbReference>
<dbReference type="AlphaFoldDB" id="A0A401TGW2"/>
<dbReference type="EMBL" id="BEZZ01068564">
    <property type="protein sequence ID" value="GCC41853.1"/>
    <property type="molecule type" value="Genomic_DNA"/>
</dbReference>
<keyword evidence="3" id="KW-1185">Reference proteome</keyword>